<organism evidence="4 5">
    <name type="scientific">Plasmodium inui San Antonio 1</name>
    <dbReference type="NCBI Taxonomy" id="1237626"/>
    <lineage>
        <taxon>Eukaryota</taxon>
        <taxon>Sar</taxon>
        <taxon>Alveolata</taxon>
        <taxon>Apicomplexa</taxon>
        <taxon>Aconoidasida</taxon>
        <taxon>Haemosporida</taxon>
        <taxon>Plasmodiidae</taxon>
        <taxon>Plasmodium</taxon>
        <taxon>Plasmodium (Plasmodium)</taxon>
    </lineage>
</organism>
<feature type="region of interest" description="Disordered" evidence="3">
    <location>
        <begin position="1"/>
        <end position="43"/>
    </location>
</feature>
<evidence type="ECO:0000256" key="3">
    <source>
        <dbReference type="SAM" id="MobiDB-lite"/>
    </source>
</evidence>
<dbReference type="PANTHER" id="PTHR12558:SF13">
    <property type="entry name" value="CELL DIVISION CYCLE PROTEIN 27 HOMOLOG"/>
    <property type="match status" value="1"/>
</dbReference>
<dbReference type="EMBL" id="KI965476">
    <property type="protein sequence ID" value="EUD65853.1"/>
    <property type="molecule type" value="Genomic_DNA"/>
</dbReference>
<dbReference type="PANTHER" id="PTHR12558">
    <property type="entry name" value="CELL DIVISION CYCLE 16,23,27"/>
    <property type="match status" value="1"/>
</dbReference>
<evidence type="ECO:0000313" key="5">
    <source>
        <dbReference type="Proteomes" id="UP000030640"/>
    </source>
</evidence>
<dbReference type="GeneID" id="20039110"/>
<dbReference type="Gene3D" id="1.25.40.10">
    <property type="entry name" value="Tetratricopeptide repeat domain"/>
    <property type="match status" value="2"/>
</dbReference>
<comment type="similarity">
    <text evidence="2">Belongs to the APC3/CDC27 family.</text>
</comment>
<feature type="compositionally biased region" description="Basic and acidic residues" evidence="3">
    <location>
        <begin position="715"/>
        <end position="728"/>
    </location>
</feature>
<dbReference type="OrthoDB" id="10262026at2759"/>
<dbReference type="SMART" id="SM00028">
    <property type="entry name" value="TPR"/>
    <property type="match status" value="5"/>
</dbReference>
<gene>
    <name evidence="4" type="ORF">C922_03836</name>
</gene>
<evidence type="ECO:0000256" key="1">
    <source>
        <dbReference type="ARBA" id="ARBA00022803"/>
    </source>
</evidence>
<sequence length="1291" mass="151478">MRSCSTASSGRKRKYDEVGSTEREKLSAENIIQGKDKNGKGKRRSISLSNAFFSAKSFDKYDNCFKLVRSDAADEQGINLEREAEERCLADGGGSTGITRGQVITGGERIRGKERLTWKAPMNEFLLHMKRFKSFLLKKSMVYKIRCLNHNSTWLSELSKGRGRGRRGGVNGRFLNDCLIVNPFPTYKEVVRLYYEQKYKEAYLKLSRISVYSFSSPGEEDILRDNYFKGKNYNLHFMIRSVVSIQKINFDCGKDIEQKKEKTKVQRKGKKNSISKRSSNEYFISADQKRDKIIDKGNKLRMYMQNVKKKKKEEVERERKKKRIFIVRHKFIRYENNVNRWCHKYLQNGTFAMKGTAKRGREKMKRSSCRRGGNVSDPYTHHSNVSTKSESLRRDNYGIVPRRRSVHKASGNLSEEEQKGRGKEKGDIDTETGKLSHRTDVPIGEKSDKKKHSSFLCEKERIRDTVRSRIKVDTNLLIFLKMLCLYRYAYSFGENKVLSLGGNISSKVHTKRSEANDLNFLPQKVSIGSALQREILMYIVQYLRKVQKEIKLDTHLCLLLSVVYYDLKKFHKSLLYVKKSIRRDYFNFVAWVFFNNLISIELFTGGSSRKSRMGELESESLRKTPQGSSRTYRSSYESICEEKKRFRENSRKLKKLCSHLFRNEYFQSGKGDFLDVAEHYSRYIYVNPLRNSGASFFFRNCYFVSRVFSEKEEERCQGGKRSRGDRSKKGNHSHRGSHSRKTKPRNRKTLLAFFERYQGYLKRYKFKRNLMSLFGFAHFCSLNCSLYKDSIKTYKHLKEILPNNFYVSCQLAKLYYYCGEAKKSMKCFDKMNRICNRNIILERSLLESCCVRYLQRREKKGRRGKKGVQTSDDGQSCVQVISAKKCKDMEMFLLPGYFSNGFIYVELLVNMLVCEKNLPVLLILLRDCERAARKCTGKNRNAKYDAKLCYIRGKYLSLCNHRKKSILCFKEGIQRNKYHVFSYMALAQEYFSCGNVNSSVGILTKAIILYFNNSSAWFSLAKCFEWKGNYRCSIFCYEQAINSQQSTIFYFHLSGIYWKKGDVNSYIDTLKKGWVFKKDPSFASMLFFIYLLKLKAQNRGSFFMGKETQEGNAPYPSKKGRSKETIFLFYEKNNECFRWCVKYLKCCLNKMKIMRRLNRMGRVSSLLKFEAEEVVTCGSLGKAQLDDNMKCDTYYKCDSNSFLKKLKKIFKRKTSYFCFIHFLRNSSTSLFEAIYYLAHYFFFHESFYNALKLFEVLWHAGGIYSEASFTMYRHTQRTLQRGWKKSDGKTR</sequence>
<dbReference type="RefSeq" id="XP_008817647.1">
    <property type="nucleotide sequence ID" value="XM_008819425.1"/>
</dbReference>
<name>W7A3D5_9APIC</name>
<feature type="region of interest" description="Disordered" evidence="3">
    <location>
        <begin position="356"/>
        <end position="447"/>
    </location>
</feature>
<dbReference type="VEuPathDB" id="PlasmoDB:C922_03836"/>
<dbReference type="SUPFAM" id="SSF48452">
    <property type="entry name" value="TPR-like"/>
    <property type="match status" value="2"/>
</dbReference>
<protein>
    <submittedName>
        <fullName evidence="4">Uncharacterized protein</fullName>
    </submittedName>
</protein>
<proteinExistence type="inferred from homology"/>
<feature type="compositionally biased region" description="Basic residues" evidence="3">
    <location>
        <begin position="729"/>
        <end position="744"/>
    </location>
</feature>
<dbReference type="InterPro" id="IPR019734">
    <property type="entry name" value="TPR_rpt"/>
</dbReference>
<accession>W7A3D5</accession>
<feature type="compositionally biased region" description="Basic and acidic residues" evidence="3">
    <location>
        <begin position="14"/>
        <end position="27"/>
    </location>
</feature>
<feature type="compositionally biased region" description="Basic residues" evidence="3">
    <location>
        <begin position="356"/>
        <end position="369"/>
    </location>
</feature>
<feature type="region of interest" description="Disordered" evidence="3">
    <location>
        <begin position="715"/>
        <end position="744"/>
    </location>
</feature>
<dbReference type="Proteomes" id="UP000030640">
    <property type="component" value="Unassembled WGS sequence"/>
</dbReference>
<evidence type="ECO:0000313" key="4">
    <source>
        <dbReference type="EMBL" id="EUD65853.1"/>
    </source>
</evidence>
<dbReference type="InterPro" id="IPR011990">
    <property type="entry name" value="TPR-like_helical_dom_sf"/>
</dbReference>
<feature type="compositionally biased region" description="Basic and acidic residues" evidence="3">
    <location>
        <begin position="416"/>
        <end position="447"/>
    </location>
</feature>
<reference evidence="4 5" key="1">
    <citation type="submission" date="2013-02" db="EMBL/GenBank/DDBJ databases">
        <title>The Genome Sequence of Plasmodium inui San Antonio 1.</title>
        <authorList>
            <consortium name="The Broad Institute Genome Sequencing Platform"/>
            <consortium name="The Broad Institute Genome Sequencing Center for Infectious Disease"/>
            <person name="Neafsey D."/>
            <person name="Cheeseman I."/>
            <person name="Volkman S."/>
            <person name="Adams J."/>
            <person name="Walker B."/>
            <person name="Young S.K."/>
            <person name="Zeng Q."/>
            <person name="Gargeya S."/>
            <person name="Fitzgerald M."/>
            <person name="Haas B."/>
            <person name="Abouelleil A."/>
            <person name="Alvarado L."/>
            <person name="Arachchi H.M."/>
            <person name="Berlin A.M."/>
            <person name="Chapman S.B."/>
            <person name="Dewar J."/>
            <person name="Goldberg J."/>
            <person name="Griggs A."/>
            <person name="Gujja S."/>
            <person name="Hansen M."/>
            <person name="Howarth C."/>
            <person name="Imamovic A."/>
            <person name="Larimer J."/>
            <person name="McCowan C."/>
            <person name="Murphy C."/>
            <person name="Neiman D."/>
            <person name="Pearson M."/>
            <person name="Priest M."/>
            <person name="Roberts A."/>
            <person name="Saif S."/>
            <person name="Shea T."/>
            <person name="Sisk P."/>
            <person name="Sykes S."/>
            <person name="Wortman J."/>
            <person name="Nusbaum C."/>
            <person name="Birren B."/>
        </authorList>
    </citation>
    <scope>NUCLEOTIDE SEQUENCE [LARGE SCALE GENOMIC DNA]</scope>
    <source>
        <strain evidence="4 5">San Antonio 1</strain>
    </source>
</reference>
<evidence type="ECO:0000256" key="2">
    <source>
        <dbReference type="ARBA" id="ARBA00038210"/>
    </source>
</evidence>
<keyword evidence="5" id="KW-1185">Reference proteome</keyword>
<keyword evidence="1" id="KW-0802">TPR repeat</keyword>